<dbReference type="Pfam" id="PF03796">
    <property type="entry name" value="DnaB_C"/>
    <property type="match status" value="1"/>
</dbReference>
<evidence type="ECO:0000256" key="4">
    <source>
        <dbReference type="ARBA" id="ARBA00022801"/>
    </source>
</evidence>
<dbReference type="InterPro" id="IPR016136">
    <property type="entry name" value="DNA_helicase_N/primase_C"/>
</dbReference>
<reference evidence="13" key="1">
    <citation type="submission" date="2020-05" db="EMBL/GenBank/DDBJ databases">
        <authorList>
            <person name="Chiriac C."/>
            <person name="Salcher M."/>
            <person name="Ghai R."/>
            <person name="Kavagutti S V."/>
        </authorList>
    </citation>
    <scope>NUCLEOTIDE SEQUENCE</scope>
</reference>
<dbReference type="EC" id="5.6.2.3" evidence="9"/>
<evidence type="ECO:0000256" key="10">
    <source>
        <dbReference type="ARBA" id="ARBA00048954"/>
    </source>
</evidence>
<sequence>MIAGVVNGLPQSIEAEKSLLGSILVDDNAFDTVSDLNIVADDFYSDDHRDVWRAMVKVREKKQRIENLTVVDELRNSSRIEGPALFCHDLVAASAGLSYNVLQYAQIVKTKAARRAVVEAASQIASMGYDESQTIEVLMDKVESTVRRTVSRAPLSGVDPSPSAVMDRMEQVKSAGVPTRFPRLNQITGGLVKGHLWVIGGFSSTGKSAVAVNLVQDIVDANKSAVIFSTEMSSEQYMQRLMAITAGIPTRVLRQGGLTIDQSANYKIARDLWTTAKVLFYDDLYTLPRIRRAAKKAKEKLGVDVVIVDFIQNLSETGDEVKDARLAAIQLQAMAKELDVCVVALSQISNAMAQQQSEGTMGLTNYYAFKGSGAIKDAADVAIMLDRDRVNNPEVLWLNVVKNRHDSIDRIGAKFFLDYGGIMPMTTEEQVMADPNAGRKPRKESSNAGE</sequence>
<dbReference type="InterPro" id="IPR027417">
    <property type="entry name" value="P-loop_NTPase"/>
</dbReference>
<comment type="similarity">
    <text evidence="1">Belongs to the helicase family. DnaB subfamily.</text>
</comment>
<organism evidence="13">
    <name type="scientific">uncultured Caudovirales phage</name>
    <dbReference type="NCBI Taxonomy" id="2100421"/>
    <lineage>
        <taxon>Viruses</taxon>
        <taxon>Duplodnaviria</taxon>
        <taxon>Heunggongvirae</taxon>
        <taxon>Uroviricota</taxon>
        <taxon>Caudoviricetes</taxon>
        <taxon>Peduoviridae</taxon>
        <taxon>Maltschvirus</taxon>
        <taxon>Maltschvirus maltsch</taxon>
    </lineage>
</organism>
<evidence type="ECO:0000256" key="2">
    <source>
        <dbReference type="ARBA" id="ARBA00022705"/>
    </source>
</evidence>
<gene>
    <name evidence="13" type="ORF">UFOVP357_34</name>
</gene>
<comment type="catalytic activity">
    <reaction evidence="10">
        <text>ATP + H2O = ADP + phosphate + H(+)</text>
        <dbReference type="Rhea" id="RHEA:13065"/>
        <dbReference type="ChEBI" id="CHEBI:15377"/>
        <dbReference type="ChEBI" id="CHEBI:15378"/>
        <dbReference type="ChEBI" id="CHEBI:30616"/>
        <dbReference type="ChEBI" id="CHEBI:43474"/>
        <dbReference type="ChEBI" id="CHEBI:456216"/>
        <dbReference type="EC" id="5.6.2.3"/>
    </reaction>
</comment>
<evidence type="ECO:0000256" key="9">
    <source>
        <dbReference type="ARBA" id="ARBA00044969"/>
    </source>
</evidence>
<keyword evidence="5 13" id="KW-0347">Helicase</keyword>
<evidence type="ECO:0000313" key="13">
    <source>
        <dbReference type="EMBL" id="CAB5220822.1"/>
    </source>
</evidence>
<dbReference type="GO" id="GO:0005524">
    <property type="term" value="F:ATP binding"/>
    <property type="evidence" value="ECO:0007669"/>
    <property type="project" value="UniProtKB-KW"/>
</dbReference>
<evidence type="ECO:0000256" key="5">
    <source>
        <dbReference type="ARBA" id="ARBA00022806"/>
    </source>
</evidence>
<dbReference type="InterPro" id="IPR036185">
    <property type="entry name" value="DNA_heli_DnaB-like_N_sf"/>
</dbReference>
<keyword evidence="8" id="KW-0413">Isomerase</keyword>
<dbReference type="SUPFAM" id="SSF48024">
    <property type="entry name" value="N-terminal domain of DnaB helicase"/>
    <property type="match status" value="1"/>
</dbReference>
<dbReference type="Pfam" id="PF00772">
    <property type="entry name" value="DnaB"/>
    <property type="match status" value="1"/>
</dbReference>
<dbReference type="GO" id="GO:0016787">
    <property type="term" value="F:hydrolase activity"/>
    <property type="evidence" value="ECO:0007669"/>
    <property type="project" value="UniProtKB-KW"/>
</dbReference>
<keyword evidence="7" id="KW-0238">DNA-binding</keyword>
<evidence type="ECO:0000256" key="6">
    <source>
        <dbReference type="ARBA" id="ARBA00022840"/>
    </source>
</evidence>
<dbReference type="PANTHER" id="PTHR30153">
    <property type="entry name" value="REPLICATIVE DNA HELICASE DNAB"/>
    <property type="match status" value="1"/>
</dbReference>
<dbReference type="Gene3D" id="1.10.860.10">
    <property type="entry name" value="DNAb Helicase, Chain A"/>
    <property type="match status" value="1"/>
</dbReference>
<evidence type="ECO:0000256" key="1">
    <source>
        <dbReference type="ARBA" id="ARBA00008428"/>
    </source>
</evidence>
<evidence type="ECO:0000259" key="12">
    <source>
        <dbReference type="PROSITE" id="PS51199"/>
    </source>
</evidence>
<dbReference type="EMBL" id="LR798289">
    <property type="protein sequence ID" value="CAB5220822.1"/>
    <property type="molecule type" value="Genomic_DNA"/>
</dbReference>
<evidence type="ECO:0000256" key="8">
    <source>
        <dbReference type="ARBA" id="ARBA00023235"/>
    </source>
</evidence>
<evidence type="ECO:0000256" key="11">
    <source>
        <dbReference type="SAM" id="MobiDB-lite"/>
    </source>
</evidence>
<name>A0A6J7WVW6_9CAUD</name>
<protein>
    <recommendedName>
        <fullName evidence="9">DNA 5'-3' helicase</fullName>
        <ecNumber evidence="9">5.6.2.3</ecNumber>
    </recommendedName>
</protein>
<keyword evidence="4" id="KW-0378">Hydrolase</keyword>
<keyword evidence="3" id="KW-0547">Nucleotide-binding</keyword>
<feature type="region of interest" description="Disordered" evidence="11">
    <location>
        <begin position="428"/>
        <end position="450"/>
    </location>
</feature>
<proteinExistence type="inferred from homology"/>
<dbReference type="GO" id="GO:0043139">
    <property type="term" value="F:5'-3' DNA helicase activity"/>
    <property type="evidence" value="ECO:0007669"/>
    <property type="project" value="UniProtKB-EC"/>
</dbReference>
<dbReference type="InterPro" id="IPR007694">
    <property type="entry name" value="DNA_helicase_DnaB-like_C"/>
</dbReference>
<dbReference type="GO" id="GO:0003677">
    <property type="term" value="F:DNA binding"/>
    <property type="evidence" value="ECO:0007669"/>
    <property type="project" value="UniProtKB-KW"/>
</dbReference>
<keyword evidence="6" id="KW-0067">ATP-binding</keyword>
<accession>A0A6J7WVW6</accession>
<evidence type="ECO:0000256" key="7">
    <source>
        <dbReference type="ARBA" id="ARBA00023125"/>
    </source>
</evidence>
<dbReference type="PANTHER" id="PTHR30153:SF2">
    <property type="entry name" value="REPLICATIVE DNA HELICASE"/>
    <property type="match status" value="1"/>
</dbReference>
<feature type="domain" description="SF4 helicase" evidence="12">
    <location>
        <begin position="170"/>
        <end position="429"/>
    </location>
</feature>
<dbReference type="SUPFAM" id="SSF52540">
    <property type="entry name" value="P-loop containing nucleoside triphosphate hydrolases"/>
    <property type="match status" value="1"/>
</dbReference>
<dbReference type="GO" id="GO:0006260">
    <property type="term" value="P:DNA replication"/>
    <property type="evidence" value="ECO:0007669"/>
    <property type="project" value="UniProtKB-KW"/>
</dbReference>
<dbReference type="Gene3D" id="3.40.50.300">
    <property type="entry name" value="P-loop containing nucleotide triphosphate hydrolases"/>
    <property type="match status" value="1"/>
</dbReference>
<evidence type="ECO:0000256" key="3">
    <source>
        <dbReference type="ARBA" id="ARBA00022741"/>
    </source>
</evidence>
<dbReference type="InterPro" id="IPR007693">
    <property type="entry name" value="DNA_helicase_DnaB-like_N"/>
</dbReference>
<keyword evidence="2" id="KW-0235">DNA replication</keyword>
<dbReference type="PROSITE" id="PS51199">
    <property type="entry name" value="SF4_HELICASE"/>
    <property type="match status" value="1"/>
</dbReference>